<organism evidence="9 10">
    <name type="scientific">Butyrivibrio hungatei</name>
    <dbReference type="NCBI Taxonomy" id="185008"/>
    <lineage>
        <taxon>Bacteria</taxon>
        <taxon>Bacillati</taxon>
        <taxon>Bacillota</taxon>
        <taxon>Clostridia</taxon>
        <taxon>Lachnospirales</taxon>
        <taxon>Lachnospiraceae</taxon>
        <taxon>Butyrivibrio</taxon>
    </lineage>
</organism>
<dbReference type="Pfam" id="PF12833">
    <property type="entry name" value="HTH_18"/>
    <property type="match status" value="1"/>
</dbReference>
<accession>A0A1D9P3A4</accession>
<gene>
    <name evidence="9" type="ORF">bhn_I2045</name>
</gene>
<dbReference type="Gene3D" id="3.40.50.2300">
    <property type="match status" value="1"/>
</dbReference>
<evidence type="ECO:0000256" key="6">
    <source>
        <dbReference type="PROSITE-ProRule" id="PRU00169"/>
    </source>
</evidence>
<name>A0A1D9P3A4_9FIRM</name>
<dbReference type="EMBL" id="CP017831">
    <property type="protein sequence ID" value="AOZ97078.1"/>
    <property type="molecule type" value="Genomic_DNA"/>
</dbReference>
<feature type="modified residue" description="4-aspartylphosphate" evidence="6">
    <location>
        <position position="55"/>
    </location>
</feature>
<evidence type="ECO:0000313" key="10">
    <source>
        <dbReference type="Proteomes" id="UP000179284"/>
    </source>
</evidence>
<evidence type="ECO:0000256" key="2">
    <source>
        <dbReference type="ARBA" id="ARBA00023015"/>
    </source>
</evidence>
<evidence type="ECO:0000259" key="7">
    <source>
        <dbReference type="PROSITE" id="PS01124"/>
    </source>
</evidence>
<dbReference type="InterPro" id="IPR011006">
    <property type="entry name" value="CheY-like_superfamily"/>
</dbReference>
<dbReference type="PROSITE" id="PS50110">
    <property type="entry name" value="RESPONSE_REGULATORY"/>
    <property type="match status" value="1"/>
</dbReference>
<keyword evidence="10" id="KW-1185">Reference proteome</keyword>
<keyword evidence="6" id="KW-0597">Phosphoprotein</keyword>
<dbReference type="KEGG" id="bhu:bhn_I2045"/>
<keyword evidence="2" id="KW-0805">Transcription regulation</keyword>
<sequence>MYRILVADDEPIERQVINKKIAGFFPGQVEIFMAENGLEAVKSFEENSCQIAILDIEMPGMNGLEAAEEIRKKDRSCSIIFLTAFDEFSYAKKAIGVRALDYLLKPGADEDLINVLEEAFDICDKKASISTSVNSFNDKEIEHCKVYGSGNMSNKLISDITTFIDEHYSEDIALQDIASVLGYSDVYFCKLFKQNFGKNFITYLNEYRMAKAKELLANPLINIKDVGQKAGYRDANYFTRVFKRMVGMTPSEYRIGVLGS</sequence>
<comment type="function">
    <text evidence="5">May play the central regulatory role in sporulation. It may be an element of the effector pathway responsible for the activation of sporulation genes in response to nutritional stress. Spo0A may act in concert with spo0H (a sigma factor) to control the expression of some genes that are critical to the sporulation process.</text>
</comment>
<dbReference type="InterPro" id="IPR018060">
    <property type="entry name" value="HTH_AraC"/>
</dbReference>
<dbReference type="GO" id="GO:0003700">
    <property type="term" value="F:DNA-binding transcription factor activity"/>
    <property type="evidence" value="ECO:0007669"/>
    <property type="project" value="InterPro"/>
</dbReference>
<keyword evidence="4" id="KW-0804">Transcription</keyword>
<dbReference type="CDD" id="cd17536">
    <property type="entry name" value="REC_YesN-like"/>
    <property type="match status" value="1"/>
</dbReference>
<dbReference type="InterPro" id="IPR018062">
    <property type="entry name" value="HTH_AraC-typ_CS"/>
</dbReference>
<dbReference type="GO" id="GO:0000160">
    <property type="term" value="P:phosphorelay signal transduction system"/>
    <property type="evidence" value="ECO:0007669"/>
    <property type="project" value="InterPro"/>
</dbReference>
<dbReference type="Gene3D" id="1.10.10.60">
    <property type="entry name" value="Homeodomain-like"/>
    <property type="match status" value="2"/>
</dbReference>
<dbReference type="PRINTS" id="PR00032">
    <property type="entry name" value="HTHARAC"/>
</dbReference>
<dbReference type="PROSITE" id="PS00041">
    <property type="entry name" value="HTH_ARAC_FAMILY_1"/>
    <property type="match status" value="1"/>
</dbReference>
<evidence type="ECO:0000256" key="5">
    <source>
        <dbReference type="ARBA" id="ARBA00024867"/>
    </source>
</evidence>
<dbReference type="AlphaFoldDB" id="A0A1D9P3A4"/>
<dbReference type="RefSeq" id="WP_071176714.1">
    <property type="nucleotide sequence ID" value="NZ_CP017831.1"/>
</dbReference>
<evidence type="ECO:0000313" key="9">
    <source>
        <dbReference type="EMBL" id="AOZ97078.1"/>
    </source>
</evidence>
<evidence type="ECO:0000259" key="8">
    <source>
        <dbReference type="PROSITE" id="PS50110"/>
    </source>
</evidence>
<dbReference type="PANTHER" id="PTHR43280:SF2">
    <property type="entry name" value="HTH-TYPE TRANSCRIPTIONAL REGULATOR EXSA"/>
    <property type="match status" value="1"/>
</dbReference>
<proteinExistence type="predicted"/>
<dbReference type="GO" id="GO:0043565">
    <property type="term" value="F:sequence-specific DNA binding"/>
    <property type="evidence" value="ECO:0007669"/>
    <property type="project" value="InterPro"/>
</dbReference>
<feature type="domain" description="Response regulatory" evidence="8">
    <location>
        <begin position="3"/>
        <end position="120"/>
    </location>
</feature>
<dbReference type="Proteomes" id="UP000179284">
    <property type="component" value="Chromosome I"/>
</dbReference>
<protein>
    <recommendedName>
        <fullName evidence="1">Stage 0 sporulation protein A homolog</fullName>
    </recommendedName>
</protein>
<dbReference type="InterPro" id="IPR020449">
    <property type="entry name" value="Tscrpt_reg_AraC-type_HTH"/>
</dbReference>
<dbReference type="Pfam" id="PF00072">
    <property type="entry name" value="Response_reg"/>
    <property type="match status" value="1"/>
</dbReference>
<dbReference type="SUPFAM" id="SSF46689">
    <property type="entry name" value="Homeodomain-like"/>
    <property type="match status" value="2"/>
</dbReference>
<dbReference type="PANTHER" id="PTHR43280">
    <property type="entry name" value="ARAC-FAMILY TRANSCRIPTIONAL REGULATOR"/>
    <property type="match status" value="1"/>
</dbReference>
<evidence type="ECO:0000256" key="1">
    <source>
        <dbReference type="ARBA" id="ARBA00018672"/>
    </source>
</evidence>
<keyword evidence="3" id="KW-0238">DNA-binding</keyword>
<dbReference type="SMART" id="SM00342">
    <property type="entry name" value="HTH_ARAC"/>
    <property type="match status" value="1"/>
</dbReference>
<dbReference type="SUPFAM" id="SSF52172">
    <property type="entry name" value="CheY-like"/>
    <property type="match status" value="1"/>
</dbReference>
<dbReference type="SMART" id="SM00448">
    <property type="entry name" value="REC"/>
    <property type="match status" value="1"/>
</dbReference>
<dbReference type="PROSITE" id="PS01124">
    <property type="entry name" value="HTH_ARAC_FAMILY_2"/>
    <property type="match status" value="1"/>
</dbReference>
<evidence type="ECO:0000256" key="4">
    <source>
        <dbReference type="ARBA" id="ARBA00023163"/>
    </source>
</evidence>
<feature type="domain" description="HTH araC/xylS-type" evidence="7">
    <location>
        <begin position="158"/>
        <end position="256"/>
    </location>
</feature>
<dbReference type="InterPro" id="IPR009057">
    <property type="entry name" value="Homeodomain-like_sf"/>
</dbReference>
<dbReference type="OrthoDB" id="1769137at2"/>
<evidence type="ECO:0000256" key="3">
    <source>
        <dbReference type="ARBA" id="ARBA00023125"/>
    </source>
</evidence>
<reference evidence="10" key="1">
    <citation type="submission" date="2016-10" db="EMBL/GenBank/DDBJ databases">
        <title>The complete genome sequence of the rumen bacterium Butyrivibrio hungatei MB2003.</title>
        <authorList>
            <person name="Palevich N."/>
            <person name="Kelly W.J."/>
            <person name="Leahy S.C."/>
            <person name="Altermann E."/>
            <person name="Rakonjac J."/>
            <person name="Attwood G.T."/>
        </authorList>
    </citation>
    <scope>NUCLEOTIDE SEQUENCE [LARGE SCALE GENOMIC DNA]</scope>
    <source>
        <strain evidence="10">MB2003</strain>
    </source>
</reference>
<dbReference type="InterPro" id="IPR001789">
    <property type="entry name" value="Sig_transdc_resp-reg_receiver"/>
</dbReference>